<keyword evidence="1" id="KW-0547">Nucleotide-binding</keyword>
<comment type="caution">
    <text evidence="1">The sequence shown here is derived from an EMBL/GenBank/DDBJ whole genome shotgun (WGS) entry which is preliminary data.</text>
</comment>
<name>A0ABW4YGF1_9BACL</name>
<reference evidence="2" key="1">
    <citation type="journal article" date="2019" name="Int. J. Syst. Evol. Microbiol.">
        <title>The Global Catalogue of Microorganisms (GCM) 10K type strain sequencing project: providing services to taxonomists for standard genome sequencing and annotation.</title>
        <authorList>
            <consortium name="The Broad Institute Genomics Platform"/>
            <consortium name="The Broad Institute Genome Sequencing Center for Infectious Disease"/>
            <person name="Wu L."/>
            <person name="Ma J."/>
        </authorList>
    </citation>
    <scope>NUCLEOTIDE SEQUENCE [LARGE SCALE GENOMIC DNA]</scope>
    <source>
        <strain evidence="2">GH52</strain>
    </source>
</reference>
<dbReference type="InterPro" id="IPR036890">
    <property type="entry name" value="HATPase_C_sf"/>
</dbReference>
<dbReference type="Proteomes" id="UP001597362">
    <property type="component" value="Unassembled WGS sequence"/>
</dbReference>
<proteinExistence type="predicted"/>
<evidence type="ECO:0000313" key="1">
    <source>
        <dbReference type="EMBL" id="MFD2114758.1"/>
    </source>
</evidence>
<keyword evidence="2" id="KW-1185">Reference proteome</keyword>
<evidence type="ECO:0000313" key="2">
    <source>
        <dbReference type="Proteomes" id="UP001597362"/>
    </source>
</evidence>
<protein>
    <submittedName>
        <fullName evidence="1">ATP-binding protein</fullName>
    </submittedName>
</protein>
<dbReference type="GO" id="GO:0005524">
    <property type="term" value="F:ATP binding"/>
    <property type="evidence" value="ECO:0007669"/>
    <property type="project" value="UniProtKB-KW"/>
</dbReference>
<dbReference type="SUPFAM" id="SSF55874">
    <property type="entry name" value="ATPase domain of HSP90 chaperone/DNA topoisomerase II/histidine kinase"/>
    <property type="match status" value="1"/>
</dbReference>
<keyword evidence="1" id="KW-0067">ATP-binding</keyword>
<gene>
    <name evidence="1" type="ORF">ACFSJH_03215</name>
</gene>
<accession>A0ABW4YGF1</accession>
<organism evidence="1 2">
    <name type="scientific">Paenibacillus yanchengensis</name>
    <dbReference type="NCBI Taxonomy" id="2035833"/>
    <lineage>
        <taxon>Bacteria</taxon>
        <taxon>Bacillati</taxon>
        <taxon>Bacillota</taxon>
        <taxon>Bacilli</taxon>
        <taxon>Bacillales</taxon>
        <taxon>Paenibacillaceae</taxon>
        <taxon>Paenibacillus</taxon>
    </lineage>
</organism>
<dbReference type="Pfam" id="PF13589">
    <property type="entry name" value="HATPase_c_3"/>
    <property type="match status" value="1"/>
</dbReference>
<sequence length="467" mass="53467">MDNAKAYPAKAFFVSMLTRDIDLSDAILDLLDNCVDGIIRSTNNLTGSDMPYEGYFAKINLNGEVFSIEDNCGGIPLEIAKEYAFRMGRPEGHIRDLPTVGLYGIGMKRAIFKMGQDSTITSITDNDSFKVHIDKEWLENDNQWELPIETNQDVTLNAPGTLIKVTNLYEGITEEFNDSTYVNNLKKLISNHYSFIINKGFKVYINESEIKPHNILFIYSHDHDEKSISPYIYQGEIDGVKVDLKVGIYRETPTDDDLDNEQKIKRTSEDSGWTIICNDRVVLYNDKTLLTGWGEATVPNFHNQFIGITGVVHFKSDDVSKLPLTTTKRGVDGSSKLYIYVKKYMREGTKIFTSYTNQIKKEIKIEKEYLDNSKKISFEDFNKEENFPREKMKAVRNTTKNEINAVRLKPNLPVPKISSTTKTIHFLKEEEEINIVSKYLFEDIDRPASEVGIECFNVILKQAKREI</sequence>
<dbReference type="EMBL" id="JBHUHO010000008">
    <property type="protein sequence ID" value="MFD2114758.1"/>
    <property type="molecule type" value="Genomic_DNA"/>
</dbReference>
<dbReference type="RefSeq" id="WP_377769774.1">
    <property type="nucleotide sequence ID" value="NZ_JBHUHO010000008.1"/>
</dbReference>